<accession>A0A915I516</accession>
<name>A0A915I516_ROMCU</name>
<evidence type="ECO:0000313" key="1">
    <source>
        <dbReference type="Proteomes" id="UP000887565"/>
    </source>
</evidence>
<evidence type="ECO:0000313" key="2">
    <source>
        <dbReference type="WBParaSite" id="nRc.2.0.1.t08484-RA"/>
    </source>
</evidence>
<dbReference type="WBParaSite" id="nRc.2.0.1.t08484-RA">
    <property type="protein sequence ID" value="nRc.2.0.1.t08484-RA"/>
    <property type="gene ID" value="nRc.2.0.1.g08484"/>
</dbReference>
<protein>
    <submittedName>
        <fullName evidence="2">Uncharacterized protein</fullName>
    </submittedName>
</protein>
<dbReference type="Proteomes" id="UP000887565">
    <property type="component" value="Unplaced"/>
</dbReference>
<reference evidence="2" key="1">
    <citation type="submission" date="2022-11" db="UniProtKB">
        <authorList>
            <consortium name="WormBaseParasite"/>
        </authorList>
    </citation>
    <scope>IDENTIFICATION</scope>
</reference>
<proteinExistence type="predicted"/>
<dbReference type="AlphaFoldDB" id="A0A915I516"/>
<sequence length="61" mass="7465">MHLMKNTDYLYYNEDINLNKNYENLNFSYKLRVTPNCFVGLRRSVNEEFTELLEILLCVRR</sequence>
<keyword evidence="1" id="KW-1185">Reference proteome</keyword>
<organism evidence="1 2">
    <name type="scientific">Romanomermis culicivorax</name>
    <name type="common">Nematode worm</name>
    <dbReference type="NCBI Taxonomy" id="13658"/>
    <lineage>
        <taxon>Eukaryota</taxon>
        <taxon>Metazoa</taxon>
        <taxon>Ecdysozoa</taxon>
        <taxon>Nematoda</taxon>
        <taxon>Enoplea</taxon>
        <taxon>Dorylaimia</taxon>
        <taxon>Mermithida</taxon>
        <taxon>Mermithoidea</taxon>
        <taxon>Mermithidae</taxon>
        <taxon>Romanomermis</taxon>
    </lineage>
</organism>